<feature type="domain" description="DUF6630" evidence="1">
    <location>
        <begin position="32"/>
        <end position="174"/>
    </location>
</feature>
<dbReference type="InterPro" id="IPR046582">
    <property type="entry name" value="DUF6630"/>
</dbReference>
<name>A0ABT6XCV6_9GAMM</name>
<protein>
    <recommendedName>
        <fullName evidence="1">DUF6630 domain-containing protein</fullName>
    </recommendedName>
</protein>
<gene>
    <name evidence="2" type="ORF">QLQ15_02375</name>
</gene>
<proteinExistence type="predicted"/>
<evidence type="ECO:0000313" key="2">
    <source>
        <dbReference type="EMBL" id="MDI9237755.1"/>
    </source>
</evidence>
<sequence length="177" mass="19524">MHTEYDPDDNFARAFHPDADLDEDAALEAVAWQFLLLVNPGDEDAALLQFGAARDALAEGGDPVAVLRDAIDWKAGFHIQDDDATGLIEVMDELAARFNLRIDWGVEDAFDDEFLAEAEVPALINIAFDRLREHHYTLWTWETGEDTHAGWIALQRDDEAVPAVAGALGFHVRPGAG</sequence>
<evidence type="ECO:0000259" key="1">
    <source>
        <dbReference type="Pfam" id="PF20335"/>
    </source>
</evidence>
<reference evidence="2 3" key="1">
    <citation type="submission" date="2023-05" db="EMBL/GenBank/DDBJ databases">
        <title>Lysobacter sp. strain LF1 Genome sequencing and assembly.</title>
        <authorList>
            <person name="Jung Y."/>
        </authorList>
    </citation>
    <scope>NUCLEOTIDE SEQUENCE [LARGE SCALE GENOMIC DNA]</scope>
    <source>
        <strain evidence="2 3">LF1</strain>
    </source>
</reference>
<comment type="caution">
    <text evidence="2">The sequence shown here is derived from an EMBL/GenBank/DDBJ whole genome shotgun (WGS) entry which is preliminary data.</text>
</comment>
<organism evidence="2 3">
    <name type="scientific">Lysobacter stagni</name>
    <dbReference type="NCBI Taxonomy" id="3045172"/>
    <lineage>
        <taxon>Bacteria</taxon>
        <taxon>Pseudomonadati</taxon>
        <taxon>Pseudomonadota</taxon>
        <taxon>Gammaproteobacteria</taxon>
        <taxon>Lysobacterales</taxon>
        <taxon>Lysobacteraceae</taxon>
        <taxon>Lysobacter</taxon>
    </lineage>
</organism>
<dbReference type="Proteomes" id="UP001321580">
    <property type="component" value="Unassembled WGS sequence"/>
</dbReference>
<dbReference type="RefSeq" id="WP_283211260.1">
    <property type="nucleotide sequence ID" value="NZ_JASGBI010000001.1"/>
</dbReference>
<evidence type="ECO:0000313" key="3">
    <source>
        <dbReference type="Proteomes" id="UP001321580"/>
    </source>
</evidence>
<keyword evidence="3" id="KW-1185">Reference proteome</keyword>
<accession>A0ABT6XCV6</accession>
<dbReference type="EMBL" id="JASGBI010000001">
    <property type="protein sequence ID" value="MDI9237755.1"/>
    <property type="molecule type" value="Genomic_DNA"/>
</dbReference>
<dbReference type="Pfam" id="PF20335">
    <property type="entry name" value="DUF6630"/>
    <property type="match status" value="1"/>
</dbReference>